<comment type="caution">
    <text evidence="3">The sequence shown here is derived from an EMBL/GenBank/DDBJ whole genome shotgun (WGS) entry which is preliminary data.</text>
</comment>
<dbReference type="Proteomes" id="UP000619761">
    <property type="component" value="Unassembled WGS sequence"/>
</dbReference>
<dbReference type="SUPFAM" id="SSF110997">
    <property type="entry name" value="Sporulation related repeat"/>
    <property type="match status" value="1"/>
</dbReference>
<dbReference type="RefSeq" id="WP_189418980.1">
    <property type="nucleotide sequence ID" value="NZ_BMYZ01000002.1"/>
</dbReference>
<name>A0ABQ3B546_9GAMM</name>
<dbReference type="PROSITE" id="PS51724">
    <property type="entry name" value="SPOR"/>
    <property type="match status" value="1"/>
</dbReference>
<evidence type="ECO:0000313" key="4">
    <source>
        <dbReference type="Proteomes" id="UP000619761"/>
    </source>
</evidence>
<dbReference type="InterPro" id="IPR007730">
    <property type="entry name" value="SPOR-like_dom"/>
</dbReference>
<evidence type="ECO:0000313" key="3">
    <source>
        <dbReference type="EMBL" id="GGY78697.1"/>
    </source>
</evidence>
<dbReference type="EMBL" id="BMYZ01000002">
    <property type="protein sequence ID" value="GGY78697.1"/>
    <property type="molecule type" value="Genomic_DNA"/>
</dbReference>
<feature type="transmembrane region" description="Helical" evidence="1">
    <location>
        <begin position="24"/>
        <end position="47"/>
    </location>
</feature>
<keyword evidence="1" id="KW-0472">Membrane</keyword>
<proteinExistence type="predicted"/>
<gene>
    <name evidence="3" type="ORF">GCM10011613_24300</name>
</gene>
<dbReference type="InterPro" id="IPR052521">
    <property type="entry name" value="Cell_div_SPOR-domain"/>
</dbReference>
<reference evidence="4" key="1">
    <citation type="journal article" date="2019" name="Int. J. Syst. Evol. Microbiol.">
        <title>The Global Catalogue of Microorganisms (GCM) 10K type strain sequencing project: providing services to taxonomists for standard genome sequencing and annotation.</title>
        <authorList>
            <consortium name="The Broad Institute Genomics Platform"/>
            <consortium name="The Broad Institute Genome Sequencing Center for Infectious Disease"/>
            <person name="Wu L."/>
            <person name="Ma J."/>
        </authorList>
    </citation>
    <scope>NUCLEOTIDE SEQUENCE [LARGE SCALE GENOMIC DNA]</scope>
    <source>
        <strain evidence="4">KCTC 32239</strain>
    </source>
</reference>
<protein>
    <recommendedName>
        <fullName evidence="2">SPOR domain-containing protein</fullName>
    </recommendedName>
</protein>
<keyword evidence="4" id="KW-1185">Reference proteome</keyword>
<evidence type="ECO:0000259" key="2">
    <source>
        <dbReference type="PROSITE" id="PS51724"/>
    </source>
</evidence>
<accession>A0ABQ3B546</accession>
<keyword evidence="1" id="KW-0812">Transmembrane</keyword>
<evidence type="ECO:0000256" key="1">
    <source>
        <dbReference type="SAM" id="Phobius"/>
    </source>
</evidence>
<dbReference type="Gene3D" id="3.30.70.1070">
    <property type="entry name" value="Sporulation related repeat"/>
    <property type="match status" value="1"/>
</dbReference>
<dbReference type="PANTHER" id="PTHR38687:SF2">
    <property type="entry name" value="CELL DIVISION PROTEIN FTSN"/>
    <property type="match status" value="1"/>
</dbReference>
<organism evidence="3 4">
    <name type="scientific">Cellvibrio zantedeschiae</name>
    <dbReference type="NCBI Taxonomy" id="1237077"/>
    <lineage>
        <taxon>Bacteria</taxon>
        <taxon>Pseudomonadati</taxon>
        <taxon>Pseudomonadota</taxon>
        <taxon>Gammaproteobacteria</taxon>
        <taxon>Cellvibrionales</taxon>
        <taxon>Cellvibrionaceae</taxon>
        <taxon>Cellvibrio</taxon>
    </lineage>
</organism>
<dbReference type="InterPro" id="IPR036680">
    <property type="entry name" value="SPOR-like_sf"/>
</dbReference>
<feature type="domain" description="SPOR" evidence="2">
    <location>
        <begin position="104"/>
        <end position="184"/>
    </location>
</feature>
<keyword evidence="1" id="KW-1133">Transmembrane helix</keyword>
<dbReference type="PANTHER" id="PTHR38687">
    <property type="entry name" value="CELL DIVISION PROTEIN DEDD-RELATED"/>
    <property type="match status" value="1"/>
</dbReference>
<dbReference type="Pfam" id="PF05036">
    <property type="entry name" value="SPOR"/>
    <property type="match status" value="1"/>
</dbReference>
<sequence length="189" mass="20777">MSKDFAKRNAGPSRRASAPKGKQAPAWVWFIIGAICGAFAMALVFTFHTPKAQPETPVEDQKPAASESKTPKPRFDFYKLLQESEQIVPATETIGDSDKSSARSESNIEYILQVGSFPNQAEADKLRAQLILLNLDAHIESVEIHKGEVWHRVVVGPFDSQEKLATARSSLVANQYTALVLKRAKGGKK</sequence>